<dbReference type="InterPro" id="IPR036641">
    <property type="entry name" value="HPT_dom_sf"/>
</dbReference>
<evidence type="ECO:0000313" key="1">
    <source>
        <dbReference type="EMBL" id="QNM85300.1"/>
    </source>
</evidence>
<protein>
    <submittedName>
        <fullName evidence="1">Hpt domain-containing protein</fullName>
    </submittedName>
</protein>
<reference evidence="1 2" key="1">
    <citation type="submission" date="2020-08" db="EMBL/GenBank/DDBJ databases">
        <title>Polaribacter sp. L12M9 isolated from gut of the Korean scallop.</title>
        <authorList>
            <person name="Jeong Y.S."/>
        </authorList>
    </citation>
    <scope>NUCLEOTIDE SEQUENCE [LARGE SCALE GENOMIC DNA]</scope>
    <source>
        <strain evidence="1 2">L12M9</strain>
    </source>
</reference>
<evidence type="ECO:0000313" key="2">
    <source>
        <dbReference type="Proteomes" id="UP000515808"/>
    </source>
</evidence>
<dbReference type="AlphaFoldDB" id="A0A7G9L9K1"/>
<dbReference type="EMBL" id="CP060695">
    <property type="protein sequence ID" value="QNM85300.1"/>
    <property type="molecule type" value="Genomic_DNA"/>
</dbReference>
<name>A0A7G9L9K1_9FLAO</name>
<organism evidence="1 2">
    <name type="scientific">Polaribacter pectinis</name>
    <dbReference type="NCBI Taxonomy" id="2738844"/>
    <lineage>
        <taxon>Bacteria</taxon>
        <taxon>Pseudomonadati</taxon>
        <taxon>Bacteroidota</taxon>
        <taxon>Flavobacteriia</taxon>
        <taxon>Flavobacteriales</taxon>
        <taxon>Flavobacteriaceae</taxon>
    </lineage>
</organism>
<proteinExistence type="predicted"/>
<dbReference type="KEGG" id="ppec:H9W90_14080"/>
<gene>
    <name evidence="1" type="ORF">H9W90_14080</name>
</gene>
<dbReference type="GO" id="GO:0000160">
    <property type="term" value="P:phosphorelay signal transduction system"/>
    <property type="evidence" value="ECO:0007669"/>
    <property type="project" value="InterPro"/>
</dbReference>
<keyword evidence="2" id="KW-1185">Reference proteome</keyword>
<dbReference type="Proteomes" id="UP000515808">
    <property type="component" value="Chromosome"/>
</dbReference>
<dbReference type="RefSeq" id="WP_187482212.1">
    <property type="nucleotide sequence ID" value="NZ_CP060695.1"/>
</dbReference>
<dbReference type="Gene3D" id="1.20.120.160">
    <property type="entry name" value="HPT domain"/>
    <property type="match status" value="1"/>
</dbReference>
<dbReference type="SUPFAM" id="SSF47226">
    <property type="entry name" value="Histidine-containing phosphotransfer domain, HPT domain"/>
    <property type="match status" value="1"/>
</dbReference>
<sequence>METPNLSYIKELSGGDIAFEESLINILKKEFPEEYQLFTKNFDSKNYTEASVNVHKIKHKISILGFKKGLELASKFEKDLKKGDVKLYDNFINILNKIHVYLLDK</sequence>
<accession>A0A7G9L9K1</accession>